<feature type="region of interest" description="Disordered" evidence="1">
    <location>
        <begin position="84"/>
        <end position="106"/>
    </location>
</feature>
<dbReference type="RefSeq" id="WP_311603575.1">
    <property type="nucleotide sequence ID" value="NZ_JAVRFG010000032.1"/>
</dbReference>
<feature type="domain" description="HTH cro/C1-type" evidence="2">
    <location>
        <begin position="12"/>
        <end position="44"/>
    </location>
</feature>
<evidence type="ECO:0000313" key="4">
    <source>
        <dbReference type="Proteomes" id="UP001180556"/>
    </source>
</evidence>
<dbReference type="Proteomes" id="UP001180556">
    <property type="component" value="Unassembled WGS sequence"/>
</dbReference>
<dbReference type="Pfam" id="PF03781">
    <property type="entry name" value="FGE-sulfatase"/>
    <property type="match status" value="1"/>
</dbReference>
<dbReference type="Gene3D" id="3.90.1580.10">
    <property type="entry name" value="paralog of FGE (formylglycine-generating enzyme)"/>
    <property type="match status" value="1"/>
</dbReference>
<dbReference type="InterPro" id="IPR042095">
    <property type="entry name" value="SUMF_sf"/>
</dbReference>
<dbReference type="InterPro" id="IPR005532">
    <property type="entry name" value="SUMF_dom"/>
</dbReference>
<name>A0ABU2W6B1_9ACTN</name>
<dbReference type="Pfam" id="PF01381">
    <property type="entry name" value="HTH_3"/>
    <property type="match status" value="1"/>
</dbReference>
<gene>
    <name evidence="3" type="ORF">RM717_23150</name>
</gene>
<comment type="caution">
    <text evidence="3">The sequence shown here is derived from an EMBL/GenBank/DDBJ whole genome shotgun (WGS) entry which is preliminary data.</text>
</comment>
<dbReference type="PROSITE" id="PS50943">
    <property type="entry name" value="HTH_CROC1"/>
    <property type="match status" value="1"/>
</dbReference>
<dbReference type="EMBL" id="JAVRFG010000032">
    <property type="protein sequence ID" value="MDT0493403.1"/>
    <property type="molecule type" value="Genomic_DNA"/>
</dbReference>
<sequence>MATVERWSGLEVRALREASRMSTEEFAARLGVSDRMVSKWESRKDTIRLRQVNQAALDTLLAGSAPDVHERFASLARSLGTVLPTQETASPGPQPQQHQVRHPRDGKKMALVEAGTFLCGEKNEPVWLPSFYIDVFPVTNNDYARFVAATGHEPPQHWHRGKCPEAILDHPVVFVTWHDASAYAAWAGKELPTAQQWEKAARGTRGDAYPWGNNATPAKCNSRESGIGSTTPVSRYHSGVSPYGVYDLCGNTWEWCSTRSEPGRYELKAGAWTSPFARATPAVFNDASTEMLDDDTGFRCAALATTIDAMVGNV</sequence>
<organism evidence="3 4">
    <name type="scientific">Streptomyces stephensoniae</name>
    <dbReference type="NCBI Taxonomy" id="3375367"/>
    <lineage>
        <taxon>Bacteria</taxon>
        <taxon>Bacillati</taxon>
        <taxon>Actinomycetota</taxon>
        <taxon>Actinomycetes</taxon>
        <taxon>Kitasatosporales</taxon>
        <taxon>Streptomycetaceae</taxon>
        <taxon>Streptomyces</taxon>
    </lineage>
</organism>
<dbReference type="PANTHER" id="PTHR23150:SF19">
    <property type="entry name" value="FORMYLGLYCINE-GENERATING ENZYME"/>
    <property type="match status" value="1"/>
</dbReference>
<dbReference type="InterPro" id="IPR001387">
    <property type="entry name" value="Cro/C1-type_HTH"/>
</dbReference>
<dbReference type="SUPFAM" id="SSF47413">
    <property type="entry name" value="lambda repressor-like DNA-binding domains"/>
    <property type="match status" value="1"/>
</dbReference>
<dbReference type="InterPro" id="IPR010982">
    <property type="entry name" value="Lambda_DNA-bd_dom_sf"/>
</dbReference>
<dbReference type="PANTHER" id="PTHR23150">
    <property type="entry name" value="SULFATASE MODIFYING FACTOR 1, 2"/>
    <property type="match status" value="1"/>
</dbReference>
<dbReference type="InterPro" id="IPR051043">
    <property type="entry name" value="Sulfatase_Mod_Factor_Kinase"/>
</dbReference>
<dbReference type="InterPro" id="IPR016187">
    <property type="entry name" value="CTDL_fold"/>
</dbReference>
<evidence type="ECO:0000256" key="1">
    <source>
        <dbReference type="SAM" id="MobiDB-lite"/>
    </source>
</evidence>
<keyword evidence="4" id="KW-1185">Reference proteome</keyword>
<dbReference type="CDD" id="cd00093">
    <property type="entry name" value="HTH_XRE"/>
    <property type="match status" value="1"/>
</dbReference>
<dbReference type="Gene3D" id="1.10.260.40">
    <property type="entry name" value="lambda repressor-like DNA-binding domains"/>
    <property type="match status" value="1"/>
</dbReference>
<proteinExistence type="predicted"/>
<dbReference type="SUPFAM" id="SSF56436">
    <property type="entry name" value="C-type lectin-like"/>
    <property type="match status" value="1"/>
</dbReference>
<protein>
    <submittedName>
        <fullName evidence="3">SUMF1/EgtB/PvdO family nonheme iron enzyme</fullName>
    </submittedName>
</protein>
<accession>A0ABU2W6B1</accession>
<evidence type="ECO:0000313" key="3">
    <source>
        <dbReference type="EMBL" id="MDT0493403.1"/>
    </source>
</evidence>
<reference evidence="4" key="1">
    <citation type="submission" date="2023-07" db="EMBL/GenBank/DDBJ databases">
        <title>30 novel species of actinomycetes from the DSMZ collection.</title>
        <authorList>
            <person name="Nouioui I."/>
        </authorList>
    </citation>
    <scope>NUCLEOTIDE SEQUENCE [LARGE SCALE GENOMIC DNA]</scope>
    <source>
        <strain evidence="4">DSM 40932</strain>
    </source>
</reference>
<dbReference type="SMART" id="SM00530">
    <property type="entry name" value="HTH_XRE"/>
    <property type="match status" value="1"/>
</dbReference>
<evidence type="ECO:0000259" key="2">
    <source>
        <dbReference type="PROSITE" id="PS50943"/>
    </source>
</evidence>